<dbReference type="NCBIfam" id="TIGR00077">
    <property type="entry name" value="lspA"/>
    <property type="match status" value="1"/>
</dbReference>
<evidence type="ECO:0000256" key="9">
    <source>
        <dbReference type="HAMAP-Rule" id="MF_00161"/>
    </source>
</evidence>
<evidence type="ECO:0000256" key="3">
    <source>
        <dbReference type="ARBA" id="ARBA00022670"/>
    </source>
</evidence>
<keyword evidence="7 9" id="KW-1133">Transmembrane helix</keyword>
<dbReference type="PANTHER" id="PTHR33695">
    <property type="entry name" value="LIPOPROTEIN SIGNAL PEPTIDASE"/>
    <property type="match status" value="1"/>
</dbReference>
<evidence type="ECO:0000256" key="2">
    <source>
        <dbReference type="ARBA" id="ARBA00022475"/>
    </source>
</evidence>
<keyword evidence="2 9" id="KW-1003">Cell membrane</keyword>
<keyword evidence="6 9" id="KW-0378">Hydrolase</keyword>
<comment type="catalytic activity">
    <reaction evidence="9 10">
        <text>Release of signal peptides from bacterial membrane prolipoproteins. Hydrolyzes -Xaa-Yaa-Zaa-|-(S,diacylglyceryl)Cys-, in which Xaa is hydrophobic (preferably Leu), and Yaa (Ala or Ser) and Zaa (Gly or Ala) have small, neutral side chains.</text>
        <dbReference type="EC" id="3.4.23.36"/>
    </reaction>
</comment>
<dbReference type="Proteomes" id="UP000540989">
    <property type="component" value="Unassembled WGS sequence"/>
</dbReference>
<keyword evidence="3 9" id="KW-0645">Protease</keyword>
<comment type="similarity">
    <text evidence="1 9 11">Belongs to the peptidase A8 family.</text>
</comment>
<dbReference type="PROSITE" id="PS00855">
    <property type="entry name" value="SPASE_II"/>
    <property type="match status" value="1"/>
</dbReference>
<dbReference type="EC" id="3.4.23.36" evidence="9"/>
<reference evidence="12 13" key="1">
    <citation type="submission" date="2020-08" db="EMBL/GenBank/DDBJ databases">
        <title>Genomic Encyclopedia of Type Strains, Phase IV (KMG-V): Genome sequencing to study the core and pangenomes of soil and plant-associated prokaryotes.</title>
        <authorList>
            <person name="Whitman W."/>
        </authorList>
    </citation>
    <scope>NUCLEOTIDE SEQUENCE [LARGE SCALE GENOMIC DNA]</scope>
    <source>
        <strain evidence="12 13">M8UP14</strain>
    </source>
</reference>
<feature type="transmembrane region" description="Helical" evidence="9">
    <location>
        <begin position="105"/>
        <end position="125"/>
    </location>
</feature>
<feature type="transmembrane region" description="Helical" evidence="9">
    <location>
        <begin position="78"/>
        <end position="100"/>
    </location>
</feature>
<evidence type="ECO:0000313" key="12">
    <source>
        <dbReference type="EMBL" id="MBB5057516.1"/>
    </source>
</evidence>
<evidence type="ECO:0000256" key="8">
    <source>
        <dbReference type="ARBA" id="ARBA00023136"/>
    </source>
</evidence>
<dbReference type="RefSeq" id="WP_246409011.1">
    <property type="nucleotide sequence ID" value="NZ_JACHIP010000003.1"/>
</dbReference>
<gene>
    <name evidence="9" type="primary">lspA</name>
    <name evidence="12" type="ORF">HDF16_002222</name>
</gene>
<keyword evidence="5 9" id="KW-0064">Aspartyl protease</keyword>
<evidence type="ECO:0000256" key="6">
    <source>
        <dbReference type="ARBA" id="ARBA00022801"/>
    </source>
</evidence>
<keyword evidence="4 9" id="KW-0812">Transmembrane</keyword>
<name>A0A7W7ZCR1_9BACT</name>
<dbReference type="Pfam" id="PF01252">
    <property type="entry name" value="Peptidase_A8"/>
    <property type="match status" value="1"/>
</dbReference>
<dbReference type="GO" id="GO:0006508">
    <property type="term" value="P:proteolysis"/>
    <property type="evidence" value="ECO:0007669"/>
    <property type="project" value="UniProtKB-KW"/>
</dbReference>
<evidence type="ECO:0000256" key="5">
    <source>
        <dbReference type="ARBA" id="ARBA00022750"/>
    </source>
</evidence>
<evidence type="ECO:0000256" key="10">
    <source>
        <dbReference type="RuleBase" id="RU000594"/>
    </source>
</evidence>
<comment type="subcellular location">
    <subcellularLocation>
        <location evidence="9">Cell membrane</location>
        <topology evidence="9">Multi-pass membrane protein</topology>
    </subcellularLocation>
</comment>
<evidence type="ECO:0000313" key="13">
    <source>
        <dbReference type="Proteomes" id="UP000540989"/>
    </source>
</evidence>
<evidence type="ECO:0000256" key="1">
    <source>
        <dbReference type="ARBA" id="ARBA00006139"/>
    </source>
</evidence>
<dbReference type="PRINTS" id="PR00781">
    <property type="entry name" value="LIPOSIGPTASE"/>
</dbReference>
<dbReference type="GO" id="GO:0005886">
    <property type="term" value="C:plasma membrane"/>
    <property type="evidence" value="ECO:0007669"/>
    <property type="project" value="UniProtKB-SubCell"/>
</dbReference>
<comment type="caution">
    <text evidence="12">The sequence shown here is derived from an EMBL/GenBank/DDBJ whole genome shotgun (WGS) entry which is preliminary data.</text>
</comment>
<dbReference type="InterPro" id="IPR001872">
    <property type="entry name" value="Peptidase_A8"/>
</dbReference>
<accession>A0A7W7ZCR1</accession>
<keyword evidence="8 9" id="KW-0472">Membrane</keyword>
<keyword evidence="13" id="KW-1185">Reference proteome</keyword>
<dbReference type="HAMAP" id="MF_00161">
    <property type="entry name" value="LspA"/>
    <property type="match status" value="1"/>
</dbReference>
<dbReference type="EMBL" id="JACHIP010000003">
    <property type="protein sequence ID" value="MBB5057516.1"/>
    <property type="molecule type" value="Genomic_DNA"/>
</dbReference>
<evidence type="ECO:0000256" key="7">
    <source>
        <dbReference type="ARBA" id="ARBA00022989"/>
    </source>
</evidence>
<comment type="pathway">
    <text evidence="9">Protein modification; lipoprotein biosynthesis (signal peptide cleavage).</text>
</comment>
<feature type="active site" evidence="9">
    <location>
        <position position="153"/>
    </location>
</feature>
<feature type="transmembrane region" description="Helical" evidence="9">
    <location>
        <begin position="149"/>
        <end position="168"/>
    </location>
</feature>
<feature type="active site" evidence="9">
    <location>
        <position position="135"/>
    </location>
</feature>
<dbReference type="AlphaFoldDB" id="A0A7W7ZCR1"/>
<dbReference type="GO" id="GO:0004190">
    <property type="term" value="F:aspartic-type endopeptidase activity"/>
    <property type="evidence" value="ECO:0007669"/>
    <property type="project" value="UniProtKB-UniRule"/>
</dbReference>
<comment type="function">
    <text evidence="9 10">This protein specifically catalyzes the removal of signal peptides from prolipoproteins.</text>
</comment>
<protein>
    <recommendedName>
        <fullName evidence="9">Lipoprotein signal peptidase</fullName>
        <ecNumber evidence="9">3.4.23.36</ecNumber>
    </recommendedName>
    <alternativeName>
        <fullName evidence="9">Prolipoprotein signal peptidase</fullName>
    </alternativeName>
    <alternativeName>
        <fullName evidence="9">Signal peptidase II</fullName>
        <shortName evidence="9">SPase II</shortName>
    </alternativeName>
</protein>
<organism evidence="12 13">
    <name type="scientific">Granulicella aggregans</name>
    <dbReference type="NCBI Taxonomy" id="474949"/>
    <lineage>
        <taxon>Bacteria</taxon>
        <taxon>Pseudomonadati</taxon>
        <taxon>Acidobacteriota</taxon>
        <taxon>Terriglobia</taxon>
        <taxon>Terriglobales</taxon>
        <taxon>Acidobacteriaceae</taxon>
        <taxon>Granulicella</taxon>
    </lineage>
</organism>
<sequence>MNLHTMPFPPQQRSRDWRIPLLILSALVVIADRFSKLWVVHHIPSGGARVVIPGVFRLTHVLNSGAAFSLFADSVSPGAVRIGLIVFSVIAAFIVLGLLLRTGRYLTISTVALALILGGAVGNLYDRARLYYVVDFLEVTIVHYHWPDFNVADSCIVIGACLLVIEIFRPQPQI</sequence>
<dbReference type="UniPathway" id="UPA00665"/>
<evidence type="ECO:0000256" key="11">
    <source>
        <dbReference type="RuleBase" id="RU004181"/>
    </source>
</evidence>
<dbReference type="PANTHER" id="PTHR33695:SF1">
    <property type="entry name" value="LIPOPROTEIN SIGNAL PEPTIDASE"/>
    <property type="match status" value="1"/>
</dbReference>
<comment type="caution">
    <text evidence="9">Lacks conserved residue(s) required for the propagation of feature annotation.</text>
</comment>
<proteinExistence type="inferred from homology"/>
<evidence type="ECO:0000256" key="4">
    <source>
        <dbReference type="ARBA" id="ARBA00022692"/>
    </source>
</evidence>